<feature type="chain" id="PRO_5022071744" description="Secreted protein" evidence="1">
    <location>
        <begin position="23"/>
        <end position="151"/>
    </location>
</feature>
<protein>
    <recommendedName>
        <fullName evidence="4">Secreted protein</fullName>
    </recommendedName>
</protein>
<accession>A0A514CJQ0</accession>
<dbReference type="EMBL" id="CP041253">
    <property type="protein sequence ID" value="QDH79874.1"/>
    <property type="molecule type" value="Genomic_DNA"/>
</dbReference>
<proteinExistence type="predicted"/>
<dbReference type="AlphaFoldDB" id="A0A514CJQ0"/>
<dbReference type="RefSeq" id="WP_141615111.1">
    <property type="nucleotide sequence ID" value="NZ_CP041253.1"/>
</dbReference>
<name>A0A514CJQ0_9BACT</name>
<dbReference type="Proteomes" id="UP000316614">
    <property type="component" value="Chromosome"/>
</dbReference>
<evidence type="ECO:0000313" key="3">
    <source>
        <dbReference type="Proteomes" id="UP000316614"/>
    </source>
</evidence>
<gene>
    <name evidence="2" type="ORF">FKX85_12870</name>
</gene>
<feature type="signal peptide" evidence="1">
    <location>
        <begin position="1"/>
        <end position="22"/>
    </location>
</feature>
<evidence type="ECO:0000256" key="1">
    <source>
        <dbReference type="SAM" id="SignalP"/>
    </source>
</evidence>
<dbReference type="KEGG" id="echi:FKX85_12870"/>
<keyword evidence="1" id="KW-0732">Signal</keyword>
<evidence type="ECO:0000313" key="2">
    <source>
        <dbReference type="EMBL" id="QDH79874.1"/>
    </source>
</evidence>
<keyword evidence="3" id="KW-1185">Reference proteome</keyword>
<reference evidence="2 3" key="1">
    <citation type="submission" date="2019-06" db="EMBL/GenBank/DDBJ databases">
        <title>Echinicola alkalisoli sp. nov. isolated from saline soil.</title>
        <authorList>
            <person name="Sun J.-Q."/>
            <person name="Xu L."/>
        </authorList>
    </citation>
    <scope>NUCLEOTIDE SEQUENCE [LARGE SCALE GENOMIC DNA]</scope>
    <source>
        <strain evidence="2 3">LN3S3</strain>
    </source>
</reference>
<organism evidence="2 3">
    <name type="scientific">Echinicola soli</name>
    <dbReference type="NCBI Taxonomy" id="2591634"/>
    <lineage>
        <taxon>Bacteria</taxon>
        <taxon>Pseudomonadati</taxon>
        <taxon>Bacteroidota</taxon>
        <taxon>Cytophagia</taxon>
        <taxon>Cytophagales</taxon>
        <taxon>Cyclobacteriaceae</taxon>
        <taxon>Echinicola</taxon>
    </lineage>
</organism>
<sequence>MKRLTILLSLLISLLTSELVNGTDLVNNATVNNISMNVVDYYYTGQIKGDITVDCYVPLSGPTTEGEIEVLVYGSEMNDTYQLTVNRGQSNSINFDVYFNSPSSTDYITVYVTGEGLCDYQTFIYSVDSVGDMNYFGQYYQKPPFHPGPSC</sequence>
<evidence type="ECO:0008006" key="4">
    <source>
        <dbReference type="Google" id="ProtNLM"/>
    </source>
</evidence>